<dbReference type="SUPFAM" id="SSF49777">
    <property type="entry name" value="PEBP-like"/>
    <property type="match status" value="1"/>
</dbReference>
<protein>
    <recommendedName>
        <fullName evidence="3">Phospholipid-binding protein</fullName>
    </recommendedName>
</protein>
<organism evidence="1 2">
    <name type="scientific">Lacrimispora sphenoides JCM 1415</name>
    <dbReference type="NCBI Taxonomy" id="1297793"/>
    <lineage>
        <taxon>Bacteria</taxon>
        <taxon>Bacillati</taxon>
        <taxon>Bacillota</taxon>
        <taxon>Clostridia</taxon>
        <taxon>Lachnospirales</taxon>
        <taxon>Lachnospiraceae</taxon>
        <taxon>Lacrimispora</taxon>
    </lineage>
</organism>
<proteinExistence type="predicted"/>
<dbReference type="Gene3D" id="3.90.280.10">
    <property type="entry name" value="PEBP-like"/>
    <property type="match status" value="1"/>
</dbReference>
<dbReference type="PANTHER" id="PTHR30289:SF1">
    <property type="entry name" value="PEBP (PHOSPHATIDYLETHANOLAMINE-BINDING PROTEIN) FAMILY PROTEIN"/>
    <property type="match status" value="1"/>
</dbReference>
<dbReference type="Proteomes" id="UP000198970">
    <property type="component" value="Chromosome I"/>
</dbReference>
<accession>A0ABY1C2N5</accession>
<dbReference type="PANTHER" id="PTHR30289">
    <property type="entry name" value="UNCHARACTERIZED PROTEIN YBCL-RELATED"/>
    <property type="match status" value="1"/>
</dbReference>
<gene>
    <name evidence="1" type="ORF">SAMN02745906_0464</name>
</gene>
<dbReference type="InterPro" id="IPR005247">
    <property type="entry name" value="YbhB_YbcL/LppC-like"/>
</dbReference>
<dbReference type="Pfam" id="PF01161">
    <property type="entry name" value="PBP"/>
    <property type="match status" value="1"/>
</dbReference>
<evidence type="ECO:0000313" key="2">
    <source>
        <dbReference type="Proteomes" id="UP000198970"/>
    </source>
</evidence>
<dbReference type="EMBL" id="LT630003">
    <property type="protein sequence ID" value="SET57612.1"/>
    <property type="molecule type" value="Genomic_DNA"/>
</dbReference>
<dbReference type="InterPro" id="IPR036610">
    <property type="entry name" value="PEBP-like_sf"/>
</dbReference>
<dbReference type="InterPro" id="IPR008914">
    <property type="entry name" value="PEBP"/>
</dbReference>
<evidence type="ECO:0000313" key="1">
    <source>
        <dbReference type="EMBL" id="SET57612.1"/>
    </source>
</evidence>
<evidence type="ECO:0008006" key="3">
    <source>
        <dbReference type="Google" id="ProtNLM"/>
    </source>
</evidence>
<sequence length="183" mass="21064">MEGLYNIWINRFNYELSGFTEFHIEKDDYMKKQLTVTSPAFENEAVIPIQYTGRGEDISPELHLSSLNENAKSLAIIMDDMGHPIPAYNHWVIWNIPVMETIPQNIPHGSHIAELNGATQGRGYGRNRYRGPKPPFNWSHLYQFNVYALDCMLDLPGKSRKRDLLAAMKGHILQECCLVGRFR</sequence>
<name>A0ABY1C2N5_9FIRM</name>
<keyword evidence="2" id="KW-1185">Reference proteome</keyword>
<dbReference type="NCBIfam" id="TIGR00481">
    <property type="entry name" value="YbhB/YbcL family Raf kinase inhibitor-like protein"/>
    <property type="match status" value="1"/>
</dbReference>
<reference evidence="1 2" key="1">
    <citation type="submission" date="2016-10" db="EMBL/GenBank/DDBJ databases">
        <authorList>
            <person name="Varghese N."/>
            <person name="Submissions S."/>
        </authorList>
    </citation>
    <scope>NUCLEOTIDE SEQUENCE [LARGE SCALE GENOMIC DNA]</scope>
    <source>
        <strain evidence="1 2">ATCC 19403</strain>
    </source>
</reference>
<dbReference type="CDD" id="cd00865">
    <property type="entry name" value="PEBP_bact_arch"/>
    <property type="match status" value="1"/>
</dbReference>